<dbReference type="EMBL" id="JAICCE010000019">
    <property type="protein sequence ID" value="KAG9263973.1"/>
    <property type="molecule type" value="Genomic_DNA"/>
</dbReference>
<evidence type="ECO:0000313" key="1">
    <source>
        <dbReference type="EMBL" id="KAG9263973.1"/>
    </source>
</evidence>
<organism evidence="1 2">
    <name type="scientific">Astyanax mexicanus</name>
    <name type="common">Blind cave fish</name>
    <name type="synonym">Astyanax fasciatus mexicanus</name>
    <dbReference type="NCBI Taxonomy" id="7994"/>
    <lineage>
        <taxon>Eukaryota</taxon>
        <taxon>Metazoa</taxon>
        <taxon>Chordata</taxon>
        <taxon>Craniata</taxon>
        <taxon>Vertebrata</taxon>
        <taxon>Euteleostomi</taxon>
        <taxon>Actinopterygii</taxon>
        <taxon>Neopterygii</taxon>
        <taxon>Teleostei</taxon>
        <taxon>Ostariophysi</taxon>
        <taxon>Characiformes</taxon>
        <taxon>Characoidei</taxon>
        <taxon>Acestrorhamphidae</taxon>
        <taxon>Acestrorhamphinae</taxon>
        <taxon>Astyanax</taxon>
    </lineage>
</organism>
<dbReference type="AlphaFoldDB" id="A0A8T2KXD5"/>
<dbReference type="PANTHER" id="PTHR34927:SF1">
    <property type="entry name" value="IQ DOMAIN-CONTAINING PROTEIN K"/>
    <property type="match status" value="1"/>
</dbReference>
<accession>A0A8T2KXD5</accession>
<comment type="caution">
    <text evidence="1">The sequence shown here is derived from an EMBL/GenBank/DDBJ whole genome shotgun (WGS) entry which is preliminary data.</text>
</comment>
<gene>
    <name evidence="1" type="primary">IQCK</name>
    <name evidence="1" type="ORF">AMEX_G22147</name>
</gene>
<evidence type="ECO:0000313" key="2">
    <source>
        <dbReference type="Proteomes" id="UP000752171"/>
    </source>
</evidence>
<dbReference type="Gene3D" id="1.20.890.10">
    <property type="entry name" value="cAMP-dependent protein kinase regulatory subunit, dimerization-anchoring domain"/>
    <property type="match status" value="1"/>
</dbReference>
<dbReference type="PANTHER" id="PTHR34927">
    <property type="entry name" value="IQ DOMAIN-CONTAINING PROTEIN K"/>
    <property type="match status" value="1"/>
</dbReference>
<dbReference type="OrthoDB" id="8917677at2759"/>
<proteinExistence type="predicted"/>
<name>A0A8T2KXD5_ASTMX</name>
<dbReference type="CDD" id="cd22969">
    <property type="entry name" value="DD_IQCK"/>
    <property type="match status" value="1"/>
</dbReference>
<dbReference type="InterPro" id="IPR043408">
    <property type="entry name" value="IQCK"/>
</dbReference>
<protein>
    <submittedName>
        <fullName evidence="1">IQ domain-containing protein K isoform X3</fullName>
    </submittedName>
</protein>
<reference evidence="1 2" key="1">
    <citation type="submission" date="2021-07" db="EMBL/GenBank/DDBJ databases">
        <authorList>
            <person name="Imarazene B."/>
            <person name="Zahm M."/>
            <person name="Klopp C."/>
            <person name="Cabau C."/>
            <person name="Beille S."/>
            <person name="Jouanno E."/>
            <person name="Castinel A."/>
            <person name="Lluch J."/>
            <person name="Gil L."/>
            <person name="Kuchtly C."/>
            <person name="Lopez Roques C."/>
            <person name="Donnadieu C."/>
            <person name="Parrinello H."/>
            <person name="Journot L."/>
            <person name="Du K."/>
            <person name="Schartl M."/>
            <person name="Retaux S."/>
            <person name="Guiguen Y."/>
        </authorList>
    </citation>
    <scope>NUCLEOTIDE SEQUENCE [LARGE SCALE GENOMIC DNA]</scope>
    <source>
        <strain evidence="1">Pach_M1</strain>
        <tissue evidence="1">Testis</tissue>
    </source>
</reference>
<dbReference type="Proteomes" id="UP000752171">
    <property type="component" value="Unassembled WGS sequence"/>
</dbReference>
<sequence>MKEQRRIWEQMFREYSSPQATPFHDNCGVEGSSLCSAPQSTMRKHRPASVAVDLDRVRNINPPHYPPKIQQCPNSQYLAENVFPVLLPGLNAMLKEALKYLRMKKERTAFNGCDFLTEWLYNSNKQRTGQTPLDFYKIPFVYDWLNKHPRPVIALSLLLTDEQAALLIQTFWKGYKIRVRPDVQELRQWQKELREENRDIAKTVEKFWAHQESRVGSQLTEFVDDSDQHDQPGVSIHVVSPTPFNTPAPQSTLDVPVIPHLLTLEAHTNIPYHTNSLYPTLPLTNTGLPRADEDVHQELGEFSAYSHVNPCHNDK</sequence>